<protein>
    <submittedName>
        <fullName evidence="1">Uncharacterized protein</fullName>
    </submittedName>
</protein>
<sequence length="77" mass="8684">MKERVPATVKECRRSLSILHRRGLLRVAVAALGEKKDEAWVCVWPEEGAPAASSYTRQYDVRELLYAVVNVLDKTPS</sequence>
<dbReference type="AlphaFoldDB" id="A0A2G8RVB6"/>
<accession>A0A2G8RVB6</accession>
<comment type="caution">
    <text evidence="1">The sequence shown here is derived from an EMBL/GenBank/DDBJ whole genome shotgun (WGS) entry which is preliminary data.</text>
</comment>
<reference evidence="1 2" key="1">
    <citation type="journal article" date="2015" name="Sci. Rep.">
        <title>Chromosome-level genome map provides insights into diverse defense mechanisms in the medicinal fungus Ganoderma sinense.</title>
        <authorList>
            <person name="Zhu Y."/>
            <person name="Xu J."/>
            <person name="Sun C."/>
            <person name="Zhou S."/>
            <person name="Xu H."/>
            <person name="Nelson D.R."/>
            <person name="Qian J."/>
            <person name="Song J."/>
            <person name="Luo H."/>
            <person name="Xiang L."/>
            <person name="Li Y."/>
            <person name="Xu Z."/>
            <person name="Ji A."/>
            <person name="Wang L."/>
            <person name="Lu S."/>
            <person name="Hayward A."/>
            <person name="Sun W."/>
            <person name="Li X."/>
            <person name="Schwartz D.C."/>
            <person name="Wang Y."/>
            <person name="Chen S."/>
        </authorList>
    </citation>
    <scope>NUCLEOTIDE SEQUENCE [LARGE SCALE GENOMIC DNA]</scope>
    <source>
        <strain evidence="1 2">ZZ0214-1</strain>
    </source>
</reference>
<keyword evidence="2" id="KW-1185">Reference proteome</keyword>
<evidence type="ECO:0000313" key="2">
    <source>
        <dbReference type="Proteomes" id="UP000230002"/>
    </source>
</evidence>
<dbReference type="Proteomes" id="UP000230002">
    <property type="component" value="Unassembled WGS sequence"/>
</dbReference>
<organism evidence="1 2">
    <name type="scientific">Ganoderma sinense ZZ0214-1</name>
    <dbReference type="NCBI Taxonomy" id="1077348"/>
    <lineage>
        <taxon>Eukaryota</taxon>
        <taxon>Fungi</taxon>
        <taxon>Dikarya</taxon>
        <taxon>Basidiomycota</taxon>
        <taxon>Agaricomycotina</taxon>
        <taxon>Agaricomycetes</taxon>
        <taxon>Polyporales</taxon>
        <taxon>Polyporaceae</taxon>
        <taxon>Ganoderma</taxon>
    </lineage>
</organism>
<dbReference type="EMBL" id="AYKW01000056">
    <property type="protein sequence ID" value="PIL25439.1"/>
    <property type="molecule type" value="Genomic_DNA"/>
</dbReference>
<proteinExistence type="predicted"/>
<evidence type="ECO:0000313" key="1">
    <source>
        <dbReference type="EMBL" id="PIL25439.1"/>
    </source>
</evidence>
<name>A0A2G8RVB6_9APHY</name>
<gene>
    <name evidence="1" type="ORF">GSI_13329</name>
</gene>